<dbReference type="SUPFAM" id="SSF57667">
    <property type="entry name" value="beta-beta-alpha zinc fingers"/>
    <property type="match status" value="1"/>
</dbReference>
<dbReference type="InterPro" id="IPR036236">
    <property type="entry name" value="Znf_C2H2_sf"/>
</dbReference>
<evidence type="ECO:0000313" key="7">
    <source>
        <dbReference type="Proteomes" id="UP001306508"/>
    </source>
</evidence>
<proteinExistence type="predicted"/>
<keyword evidence="1" id="KW-0479">Metal-binding</keyword>
<dbReference type="PROSITE" id="PS00028">
    <property type="entry name" value="ZINC_FINGER_C2H2_1"/>
    <property type="match status" value="1"/>
</dbReference>
<organism evidence="6 7">
    <name type="scientific">Arxiozyma heterogenica</name>
    <dbReference type="NCBI Taxonomy" id="278026"/>
    <lineage>
        <taxon>Eukaryota</taxon>
        <taxon>Fungi</taxon>
        <taxon>Dikarya</taxon>
        <taxon>Ascomycota</taxon>
        <taxon>Saccharomycotina</taxon>
        <taxon>Saccharomycetes</taxon>
        <taxon>Saccharomycetales</taxon>
        <taxon>Saccharomycetaceae</taxon>
        <taxon>Arxiozyma</taxon>
    </lineage>
</organism>
<dbReference type="InterPro" id="IPR013087">
    <property type="entry name" value="Znf_C2H2_type"/>
</dbReference>
<name>A0AAN7WLF1_9SACH</name>
<keyword evidence="2" id="KW-0863">Zinc-finger</keyword>
<dbReference type="InterPro" id="IPR003604">
    <property type="entry name" value="Matrin/U1-like-C_Znf_C2H2"/>
</dbReference>
<dbReference type="EMBL" id="JAWIZZ010000053">
    <property type="protein sequence ID" value="KAK5778728.1"/>
    <property type="molecule type" value="Genomic_DNA"/>
</dbReference>
<keyword evidence="7" id="KW-1185">Reference proteome</keyword>
<accession>A0AAN7WLF1</accession>
<dbReference type="PANTHER" id="PTHR45986:SF1">
    <property type="entry name" value="ZINC FINGER MATRIN-TYPE PROTEIN 2"/>
    <property type="match status" value="1"/>
</dbReference>
<reference evidence="7" key="1">
    <citation type="submission" date="2023-07" db="EMBL/GenBank/DDBJ databases">
        <title>A draft genome of Kazachstania heterogenica Y-27499.</title>
        <authorList>
            <person name="Donic C."/>
            <person name="Kralova J.S."/>
            <person name="Fidel L."/>
            <person name="Ben-Dor S."/>
            <person name="Jung S."/>
        </authorList>
    </citation>
    <scope>NUCLEOTIDE SEQUENCE [LARGE SCALE GENOMIC DNA]</scope>
    <source>
        <strain evidence="7">Y27499</strain>
    </source>
</reference>
<dbReference type="SMART" id="SM00451">
    <property type="entry name" value="ZnF_U1"/>
    <property type="match status" value="1"/>
</dbReference>
<dbReference type="GO" id="GO:0008270">
    <property type="term" value="F:zinc ion binding"/>
    <property type="evidence" value="ECO:0007669"/>
    <property type="project" value="UniProtKB-KW"/>
</dbReference>
<gene>
    <name evidence="6" type="ORF">RI543_004400</name>
</gene>
<keyword evidence="3" id="KW-0862">Zinc</keyword>
<protein>
    <recommendedName>
        <fullName evidence="5">C2H2-type domain-containing protein</fullName>
    </recommendedName>
</protein>
<evidence type="ECO:0000259" key="5">
    <source>
        <dbReference type="PROSITE" id="PS00028"/>
    </source>
</evidence>
<evidence type="ECO:0000256" key="1">
    <source>
        <dbReference type="ARBA" id="ARBA00022723"/>
    </source>
</evidence>
<evidence type="ECO:0000256" key="3">
    <source>
        <dbReference type="ARBA" id="ARBA00022833"/>
    </source>
</evidence>
<dbReference type="PANTHER" id="PTHR45986">
    <property type="entry name" value="ZINC FINGER MATRIN-TYPE PROTEIN 2"/>
    <property type="match status" value="1"/>
</dbReference>
<dbReference type="Gene3D" id="3.30.160.60">
    <property type="entry name" value="Classic Zinc Finger"/>
    <property type="match status" value="1"/>
</dbReference>
<feature type="domain" description="C2H2-type" evidence="5">
    <location>
        <begin position="85"/>
        <end position="107"/>
    </location>
</feature>
<dbReference type="Pfam" id="PF12171">
    <property type="entry name" value="zf-C2H2_jaz"/>
    <property type="match status" value="1"/>
</dbReference>
<dbReference type="GO" id="GO:0005681">
    <property type="term" value="C:spliceosomal complex"/>
    <property type="evidence" value="ECO:0007669"/>
    <property type="project" value="InterPro"/>
</dbReference>
<dbReference type="Proteomes" id="UP001306508">
    <property type="component" value="Unassembled WGS sequence"/>
</dbReference>
<comment type="caution">
    <text evidence="6">The sequence shown here is derived from an EMBL/GenBank/DDBJ whole genome shotgun (WGS) entry which is preliminary data.</text>
</comment>
<keyword evidence="4" id="KW-0539">Nucleus</keyword>
<dbReference type="InterPro" id="IPR022755">
    <property type="entry name" value="Znf_C2H2_jaz"/>
</dbReference>
<dbReference type="InterPro" id="IPR040107">
    <property type="entry name" value="Snu23"/>
</dbReference>
<dbReference type="GO" id="GO:0000398">
    <property type="term" value="P:mRNA splicing, via spliceosome"/>
    <property type="evidence" value="ECO:0007669"/>
    <property type="project" value="InterPro"/>
</dbReference>
<evidence type="ECO:0000313" key="6">
    <source>
        <dbReference type="EMBL" id="KAK5778728.1"/>
    </source>
</evidence>
<dbReference type="GO" id="GO:0046540">
    <property type="term" value="C:U4/U6 x U5 tri-snRNP complex"/>
    <property type="evidence" value="ECO:0007669"/>
    <property type="project" value="TreeGrafter"/>
</dbReference>
<dbReference type="AlphaFoldDB" id="A0AAN7WLF1"/>
<dbReference type="GO" id="GO:0003676">
    <property type="term" value="F:nucleic acid binding"/>
    <property type="evidence" value="ECO:0007669"/>
    <property type="project" value="InterPro"/>
</dbReference>
<evidence type="ECO:0000256" key="4">
    <source>
        <dbReference type="ARBA" id="ARBA00023242"/>
    </source>
</evidence>
<evidence type="ECO:0000256" key="2">
    <source>
        <dbReference type="ARBA" id="ARBA00022771"/>
    </source>
</evidence>
<sequence>MDTKFGRRTWDRSQFIIHKDDDSNASKDEHDNKLRELNDEQLMLLKKKYTNYDQIMRDSIKGLNQKTLRTNISQYKRGKQFGFYCDLCNLTFKDSLQYIDHLNSKIHQIKFKTIFDEDLISNKRDNDDISVQEFHDSYLREIKQFIKSHQIFSSSKDSKDSKNLKVNSKIKIGKVDKISTNDSQISKLMGFTRFESTKK</sequence>